<dbReference type="FunFam" id="3.40.800.10:FF:000012">
    <property type="entry name" value="Arginase"/>
    <property type="match status" value="1"/>
</dbReference>
<evidence type="ECO:0000256" key="1">
    <source>
        <dbReference type="ARBA" id="ARBA00005098"/>
    </source>
</evidence>
<evidence type="ECO:0000256" key="3">
    <source>
        <dbReference type="ARBA" id="ARBA00018123"/>
    </source>
</evidence>
<dbReference type="OrthoDB" id="9992747at2759"/>
<proteinExistence type="inferred from homology"/>
<dbReference type="GO" id="GO:0005634">
    <property type="term" value="C:nucleus"/>
    <property type="evidence" value="ECO:0007669"/>
    <property type="project" value="TreeGrafter"/>
</dbReference>
<dbReference type="GO" id="GO:0030145">
    <property type="term" value="F:manganese ion binding"/>
    <property type="evidence" value="ECO:0007669"/>
    <property type="project" value="TreeGrafter"/>
</dbReference>
<dbReference type="GO" id="GO:0005829">
    <property type="term" value="C:cytosol"/>
    <property type="evidence" value="ECO:0007669"/>
    <property type="project" value="TreeGrafter"/>
</dbReference>
<evidence type="ECO:0000256" key="7">
    <source>
        <dbReference type="ARBA" id="ARBA00023211"/>
    </source>
</evidence>
<comment type="cofactor">
    <cofactor evidence="11">
        <name>Mn(2+)</name>
        <dbReference type="ChEBI" id="CHEBI:29035"/>
    </cofactor>
    <text evidence="11">Binds 2 manganese ions per subunit.</text>
</comment>
<evidence type="ECO:0000256" key="10">
    <source>
        <dbReference type="RuleBase" id="RU003684"/>
    </source>
</evidence>
<reference evidence="13" key="1">
    <citation type="journal article" date="2023" name="Commun. Biol.">
        <title>Genome analysis of Parmales, the sister group of diatoms, reveals the evolutionary specialization of diatoms from phago-mixotrophs to photoautotrophs.</title>
        <authorList>
            <person name="Ban H."/>
            <person name="Sato S."/>
            <person name="Yoshikawa S."/>
            <person name="Yamada K."/>
            <person name="Nakamura Y."/>
            <person name="Ichinomiya M."/>
            <person name="Sato N."/>
            <person name="Blanc-Mathieu R."/>
            <person name="Endo H."/>
            <person name="Kuwata A."/>
            <person name="Ogata H."/>
        </authorList>
    </citation>
    <scope>NUCLEOTIDE SEQUENCE [LARGE SCALE GENOMIC DNA]</scope>
</reference>
<dbReference type="CDD" id="cd09989">
    <property type="entry name" value="Arginase"/>
    <property type="match status" value="1"/>
</dbReference>
<dbReference type="PROSITE" id="PS01053">
    <property type="entry name" value="ARGINASE_1"/>
    <property type="match status" value="1"/>
</dbReference>
<protein>
    <recommendedName>
        <fullName evidence="3 11">Arginase</fullName>
        <ecNumber evidence="2 11">3.5.3.1</ecNumber>
    </recommendedName>
</protein>
<keyword evidence="5 11" id="KW-0479">Metal-binding</keyword>
<dbReference type="PRINTS" id="PR00116">
    <property type="entry name" value="ARGINASE"/>
</dbReference>
<dbReference type="NCBIfam" id="TIGR01229">
    <property type="entry name" value="rocF_arginase"/>
    <property type="match status" value="1"/>
</dbReference>
<evidence type="ECO:0000256" key="9">
    <source>
        <dbReference type="PROSITE-ProRule" id="PRU00742"/>
    </source>
</evidence>
<dbReference type="AlphaFoldDB" id="A0A9W7LAL7"/>
<dbReference type="InterPro" id="IPR023696">
    <property type="entry name" value="Ureohydrolase_dom_sf"/>
</dbReference>
<dbReference type="PANTHER" id="PTHR43782:SF3">
    <property type="entry name" value="ARGINASE"/>
    <property type="match status" value="1"/>
</dbReference>
<accession>A0A9W7LAL7</accession>
<comment type="catalytic activity">
    <reaction evidence="8 11">
        <text>L-arginine + H2O = urea + L-ornithine</text>
        <dbReference type="Rhea" id="RHEA:20569"/>
        <dbReference type="ChEBI" id="CHEBI:15377"/>
        <dbReference type="ChEBI" id="CHEBI:16199"/>
        <dbReference type="ChEBI" id="CHEBI:32682"/>
        <dbReference type="ChEBI" id="CHEBI:46911"/>
        <dbReference type="EC" id="3.5.3.1"/>
    </reaction>
</comment>
<evidence type="ECO:0000313" key="13">
    <source>
        <dbReference type="Proteomes" id="UP001165065"/>
    </source>
</evidence>
<keyword evidence="7 11" id="KW-0464">Manganese</keyword>
<evidence type="ECO:0000256" key="8">
    <source>
        <dbReference type="ARBA" id="ARBA00047391"/>
    </source>
</evidence>
<dbReference type="Proteomes" id="UP001165065">
    <property type="component" value="Unassembled WGS sequence"/>
</dbReference>
<dbReference type="InterPro" id="IPR014033">
    <property type="entry name" value="Arginase"/>
</dbReference>
<comment type="similarity">
    <text evidence="9 10">Belongs to the arginase family.</text>
</comment>
<sequence>MLLTSMNLPKGLATFGRDSLLPHFKRAFGSGNANKTGAGIGNVQSQMLPSTYTDSTRKDEDGQPLTPVWNLLKAPRTATIIPAPMTFGQPFTGVDLGPSSMIEEGLPSQLSQLGWRIENTPEVDFATEGREAPGARNSEIVGGGAFKIAELVRTNAGEGKFPLTLGGDHSISIGTLAGMLSNYPDLGVIWVDAHADLNTPEISGSGNMHGMPVGLCTEGMMKDEDLRNIPGLSWLAEKPYKNRLKPSNLVYVGLRDVDLPERATIKRLGIKYYSMYDIDRLGIGRVMEGAFQHLTESNPSRPIHLSYDIDAIDPASAPATGTAVRGGLTYREAHYVAERTANSGNLVGADIVELNPSLSDDKGVAETTQMGLAVVRSFMGESII</sequence>
<keyword evidence="6 10" id="KW-0378">Hydrolase</keyword>
<evidence type="ECO:0000256" key="4">
    <source>
        <dbReference type="ARBA" id="ARBA00022503"/>
    </source>
</evidence>
<keyword evidence="13" id="KW-1185">Reference proteome</keyword>
<dbReference type="GO" id="GO:0004053">
    <property type="term" value="F:arginase activity"/>
    <property type="evidence" value="ECO:0007669"/>
    <property type="project" value="UniProtKB-EC"/>
</dbReference>
<dbReference type="EC" id="3.5.3.1" evidence="2 11"/>
<evidence type="ECO:0000256" key="11">
    <source>
        <dbReference type="RuleBase" id="RU361159"/>
    </source>
</evidence>
<keyword evidence="4 11" id="KW-0056">Arginine metabolism</keyword>
<dbReference type="PROSITE" id="PS51409">
    <property type="entry name" value="ARGINASE_2"/>
    <property type="match status" value="1"/>
</dbReference>
<dbReference type="InterPro" id="IPR006035">
    <property type="entry name" value="Ureohydrolase"/>
</dbReference>
<dbReference type="Pfam" id="PF00491">
    <property type="entry name" value="Arginase"/>
    <property type="match status" value="1"/>
</dbReference>
<evidence type="ECO:0000313" key="12">
    <source>
        <dbReference type="EMBL" id="GMI42013.1"/>
    </source>
</evidence>
<dbReference type="Gene3D" id="3.40.800.10">
    <property type="entry name" value="Ureohydrolase domain"/>
    <property type="match status" value="1"/>
</dbReference>
<dbReference type="GO" id="GO:0006525">
    <property type="term" value="P:arginine metabolic process"/>
    <property type="evidence" value="ECO:0007669"/>
    <property type="project" value="UniProtKB-KW"/>
</dbReference>
<evidence type="ECO:0000256" key="6">
    <source>
        <dbReference type="ARBA" id="ARBA00022801"/>
    </source>
</evidence>
<organism evidence="12 13">
    <name type="scientific">Triparma columacea</name>
    <dbReference type="NCBI Taxonomy" id="722753"/>
    <lineage>
        <taxon>Eukaryota</taxon>
        <taxon>Sar</taxon>
        <taxon>Stramenopiles</taxon>
        <taxon>Ochrophyta</taxon>
        <taxon>Bolidophyceae</taxon>
        <taxon>Parmales</taxon>
        <taxon>Triparmaceae</taxon>
        <taxon>Triparma</taxon>
    </lineage>
</organism>
<dbReference type="SUPFAM" id="SSF52768">
    <property type="entry name" value="Arginase/deacetylase"/>
    <property type="match status" value="1"/>
</dbReference>
<gene>
    <name evidence="12" type="ORF">TrCOL_g3275</name>
</gene>
<comment type="pathway">
    <text evidence="1">Nitrogen metabolism; urea cycle; L-ornithine and urea from L-arginine: step 1/1.</text>
</comment>
<comment type="caution">
    <text evidence="12">The sequence shown here is derived from an EMBL/GenBank/DDBJ whole genome shotgun (WGS) entry which is preliminary data.</text>
</comment>
<evidence type="ECO:0000256" key="2">
    <source>
        <dbReference type="ARBA" id="ARBA00012168"/>
    </source>
</evidence>
<evidence type="ECO:0000256" key="5">
    <source>
        <dbReference type="ARBA" id="ARBA00022723"/>
    </source>
</evidence>
<dbReference type="EMBL" id="BRYA01000164">
    <property type="protein sequence ID" value="GMI42013.1"/>
    <property type="molecule type" value="Genomic_DNA"/>
</dbReference>
<dbReference type="InterPro" id="IPR020855">
    <property type="entry name" value="Ureohydrolase_Mn_BS"/>
</dbReference>
<dbReference type="PANTHER" id="PTHR43782">
    <property type="entry name" value="ARGINASE"/>
    <property type="match status" value="1"/>
</dbReference>
<name>A0A9W7LAL7_9STRA</name>